<sequence length="404" mass="44508">MNSLNQMDDSEGLERDEVGKSLLERTNEILATTRADLSRGSSISVPVAQLSALGAGVASLVPALRTVTQTTSVETQGLYRLANVGVNDALKKAKNGNFWGAFKTVEGKSKLVQLQEASPSSQTATVHMPIDPATVMMAAALFSIEQQLGNIAEMEKQILSFLETEKESAIEADVETLSTIVAKYKFNWDNEHFVASNHKLVLDIQRTARKHMNSYQKEVSEVLRAKRLVVSQSKVNTALQDLLKKFKYYRLSLYTFSLASLLEIMLSGDFKEENIACIKTEIENLALAYRDIYGQCSLYLEKLSDSSLETSVLKGLGAASKTVGKFIGSIPVVKEGPVDEFLQDSGAQLKKNAVGIEKKIVESFAEISNPGVRVFIEEMEDMIQIYGHTTDICFDENHIYLVAG</sequence>
<accession>A0AAW5K8J4</accession>
<organism evidence="1 2">
    <name type="scientific">Bittarella massiliensis</name>
    <name type="common">ex Durand et al. 2017</name>
    <dbReference type="NCBI Taxonomy" id="1720313"/>
    <lineage>
        <taxon>Bacteria</taxon>
        <taxon>Bacillati</taxon>
        <taxon>Bacillota</taxon>
        <taxon>Clostridia</taxon>
        <taxon>Eubacteriales</taxon>
        <taxon>Oscillospiraceae</taxon>
        <taxon>Bittarella (ex Durand et al. 2017)</taxon>
    </lineage>
</organism>
<gene>
    <name evidence="1" type="ORF">NE646_00835</name>
</gene>
<protein>
    <submittedName>
        <fullName evidence="1">Uncharacterized protein</fullName>
    </submittedName>
</protein>
<dbReference type="EMBL" id="JANGAB010000001">
    <property type="protein sequence ID" value="MCQ4948217.1"/>
    <property type="molecule type" value="Genomic_DNA"/>
</dbReference>
<evidence type="ECO:0000313" key="2">
    <source>
        <dbReference type="Proteomes" id="UP001205063"/>
    </source>
</evidence>
<dbReference type="AlphaFoldDB" id="A0AAW5K8J4"/>
<comment type="caution">
    <text evidence="1">The sequence shown here is derived from an EMBL/GenBank/DDBJ whole genome shotgun (WGS) entry which is preliminary data.</text>
</comment>
<dbReference type="RefSeq" id="WP_256135160.1">
    <property type="nucleotide sequence ID" value="NZ_JANGAB010000001.1"/>
</dbReference>
<name>A0AAW5K8J4_9FIRM</name>
<reference evidence="1" key="1">
    <citation type="submission" date="2022-06" db="EMBL/GenBank/DDBJ databases">
        <title>Isolation of gut microbiota from human fecal samples.</title>
        <authorList>
            <person name="Pamer E.G."/>
            <person name="Barat B."/>
            <person name="Waligurski E."/>
            <person name="Medina S."/>
            <person name="Paddock L."/>
            <person name="Mostad J."/>
        </authorList>
    </citation>
    <scope>NUCLEOTIDE SEQUENCE</scope>
    <source>
        <strain evidence="1">DFI.7.96</strain>
    </source>
</reference>
<dbReference type="Proteomes" id="UP001205063">
    <property type="component" value="Unassembled WGS sequence"/>
</dbReference>
<proteinExistence type="predicted"/>
<evidence type="ECO:0000313" key="1">
    <source>
        <dbReference type="EMBL" id="MCQ4948217.1"/>
    </source>
</evidence>